<dbReference type="PANTHER" id="PTHR22946:SF8">
    <property type="entry name" value="ACETYL XYLAN ESTERASE DOMAIN-CONTAINING PROTEIN"/>
    <property type="match status" value="1"/>
</dbReference>
<dbReference type="EMBL" id="CP063458">
    <property type="protein sequence ID" value="QOV92019.1"/>
    <property type="molecule type" value="Genomic_DNA"/>
</dbReference>
<dbReference type="InterPro" id="IPR029058">
    <property type="entry name" value="AB_hydrolase_fold"/>
</dbReference>
<keyword evidence="2" id="KW-0732">Signal</keyword>
<dbReference type="SUPFAM" id="SSF53474">
    <property type="entry name" value="alpha/beta-Hydrolases"/>
    <property type="match status" value="1"/>
</dbReference>
<proteinExistence type="predicted"/>
<evidence type="ECO:0000313" key="5">
    <source>
        <dbReference type="Proteomes" id="UP000593765"/>
    </source>
</evidence>
<dbReference type="Gene3D" id="3.40.50.1820">
    <property type="entry name" value="alpha/beta hydrolase"/>
    <property type="match status" value="1"/>
</dbReference>
<evidence type="ECO:0000313" key="4">
    <source>
        <dbReference type="EMBL" id="QOV92019.1"/>
    </source>
</evidence>
<dbReference type="InterPro" id="IPR050261">
    <property type="entry name" value="FrsA_esterase"/>
</dbReference>
<gene>
    <name evidence="4" type="ORF">IPV69_11965</name>
</gene>
<dbReference type="InterPro" id="IPR008391">
    <property type="entry name" value="AXE1_dom"/>
</dbReference>
<protein>
    <submittedName>
        <fullName evidence="4">Acetylxylan esterase</fullName>
    </submittedName>
</protein>
<dbReference type="KEGG" id="hbs:IPV69_11965"/>
<dbReference type="Proteomes" id="UP000593765">
    <property type="component" value="Chromosome"/>
</dbReference>
<keyword evidence="5" id="KW-1185">Reference proteome</keyword>
<feature type="domain" description="Acetyl xylan esterase" evidence="3">
    <location>
        <begin position="67"/>
        <end position="231"/>
    </location>
</feature>
<evidence type="ECO:0000256" key="1">
    <source>
        <dbReference type="SAM" id="MobiDB-lite"/>
    </source>
</evidence>
<accession>A0A7M2X316</accession>
<feature type="chain" id="PRO_5034404817" evidence="2">
    <location>
        <begin position="23"/>
        <end position="657"/>
    </location>
</feature>
<dbReference type="AlphaFoldDB" id="A0A7M2X316"/>
<feature type="region of interest" description="Disordered" evidence="1">
    <location>
        <begin position="592"/>
        <end position="612"/>
    </location>
</feature>
<sequence length="657" mass="72382">MKPNPTLAFALLLLAPLAVLHGADVPQSVKELWADFDPRKDPLEPEVLKEWEQDGVVCRIVRYQVGTFKGAPSKVAAFYAFAKGGGKRPAILDIHGGGQSASLSTVVTCAQRGYVGMSINWGGNKMSLGRDTWGGPQTDWDKLDATHPPQRNPSNHFAGPLTPDDYTLDAVESPRNSNWFLVLMAARRAVTFLEQQPETDPARIGARGHSMGGKLTTNLAGIDHRIKAAVPSCGGSGDIAETQADLPGTSRTKSSAMELACISDNAYIPLIACPVLWLSPTNDFHAHIDNMAWNWRDVPDSRVRFSISPHLNHRHTDEHAITEYLWFEEHLKGASFRMPQTPGIVLDLKTTDGVPRITVTPDDARPVRRVDVYYSIDPHALTRFWRDARAVKAGAQWKASAPVMSLDRPIFAYANVVYETPAEYRASPQAAGRDNSDTLAISSRVLSVAPAGLQSAGVKATDTRERLIDDGTRGWHDWYLLNWGHAPLWTATTRKLKDPKWRGPDGATLHFDIQCQTDNTLVVTFNCNAWGAFIPGKPAVDYTVVKSLKASRDWQTVSVSLGELTSTDPKQPAPLASWQSVTEFTISPSGTAMRDGQKVKIDGKPWQGPRNIRNLRWEGGTYAPPASTDGALRSEDFQKNFNDAIRKSLEQEKLDRK</sequence>
<dbReference type="RefSeq" id="WP_206295345.1">
    <property type="nucleotide sequence ID" value="NZ_CP063458.1"/>
</dbReference>
<name>A0A7M2X316_9BACT</name>
<feature type="signal peptide" evidence="2">
    <location>
        <begin position="1"/>
        <end position="22"/>
    </location>
</feature>
<reference evidence="4 5" key="1">
    <citation type="submission" date="2020-10" db="EMBL/GenBank/DDBJ databases">
        <title>Wide distribution of Phycisphaera-like planctomycetes from WD2101 soil group in peatlands and genome analysis of the first cultivated representative.</title>
        <authorList>
            <person name="Dedysh S.N."/>
            <person name="Beletsky A.V."/>
            <person name="Ivanova A."/>
            <person name="Kulichevskaya I.S."/>
            <person name="Suzina N.E."/>
            <person name="Philippov D.A."/>
            <person name="Rakitin A.L."/>
            <person name="Mardanov A.V."/>
            <person name="Ravin N.V."/>
        </authorList>
    </citation>
    <scope>NUCLEOTIDE SEQUENCE [LARGE SCALE GENOMIC DNA]</scope>
    <source>
        <strain evidence="4 5">M1803</strain>
    </source>
</reference>
<evidence type="ECO:0000256" key="2">
    <source>
        <dbReference type="SAM" id="SignalP"/>
    </source>
</evidence>
<organism evidence="4 5">
    <name type="scientific">Humisphaera borealis</name>
    <dbReference type="NCBI Taxonomy" id="2807512"/>
    <lineage>
        <taxon>Bacteria</taxon>
        <taxon>Pseudomonadati</taxon>
        <taxon>Planctomycetota</taxon>
        <taxon>Phycisphaerae</taxon>
        <taxon>Tepidisphaerales</taxon>
        <taxon>Tepidisphaeraceae</taxon>
        <taxon>Humisphaera</taxon>
    </lineage>
</organism>
<evidence type="ECO:0000259" key="3">
    <source>
        <dbReference type="Pfam" id="PF05448"/>
    </source>
</evidence>
<dbReference type="Pfam" id="PF05448">
    <property type="entry name" value="AXE1"/>
    <property type="match status" value="1"/>
</dbReference>
<dbReference type="PANTHER" id="PTHR22946">
    <property type="entry name" value="DIENELACTONE HYDROLASE DOMAIN-CONTAINING PROTEIN-RELATED"/>
    <property type="match status" value="1"/>
</dbReference>